<dbReference type="AlphaFoldDB" id="A0AAN6TQC9"/>
<reference evidence="1" key="2">
    <citation type="submission" date="2023-05" db="EMBL/GenBank/DDBJ databases">
        <authorList>
            <consortium name="Lawrence Berkeley National Laboratory"/>
            <person name="Steindorff A."/>
            <person name="Hensen N."/>
            <person name="Bonometti L."/>
            <person name="Westerberg I."/>
            <person name="Brannstrom I.O."/>
            <person name="Guillou S."/>
            <person name="Cros-Aarteil S."/>
            <person name="Calhoun S."/>
            <person name="Haridas S."/>
            <person name="Kuo A."/>
            <person name="Mondo S."/>
            <person name="Pangilinan J."/>
            <person name="Riley R."/>
            <person name="Labutti K."/>
            <person name="Andreopoulos B."/>
            <person name="Lipzen A."/>
            <person name="Chen C."/>
            <person name="Yanf M."/>
            <person name="Daum C."/>
            <person name="Ng V."/>
            <person name="Clum A."/>
            <person name="Ohm R."/>
            <person name="Martin F."/>
            <person name="Silar P."/>
            <person name="Natvig D."/>
            <person name="Lalanne C."/>
            <person name="Gautier V."/>
            <person name="Ament-Velasquez S.L."/>
            <person name="Kruys A."/>
            <person name="Hutchinson M.I."/>
            <person name="Powell A.J."/>
            <person name="Barry K."/>
            <person name="Miller A.N."/>
            <person name="Grigoriev I.V."/>
            <person name="Debuchy R."/>
            <person name="Gladieux P."/>
            <person name="Thoren M.H."/>
            <person name="Johannesson H."/>
        </authorList>
    </citation>
    <scope>NUCLEOTIDE SEQUENCE</scope>
    <source>
        <strain evidence="1">CBS 731.68</strain>
    </source>
</reference>
<reference evidence="1" key="1">
    <citation type="journal article" date="2023" name="Mol. Phylogenet. Evol.">
        <title>Genome-scale phylogeny and comparative genomics of the fungal order Sordariales.</title>
        <authorList>
            <person name="Hensen N."/>
            <person name="Bonometti L."/>
            <person name="Westerberg I."/>
            <person name="Brannstrom I.O."/>
            <person name="Guillou S."/>
            <person name="Cros-Aarteil S."/>
            <person name="Calhoun S."/>
            <person name="Haridas S."/>
            <person name="Kuo A."/>
            <person name="Mondo S."/>
            <person name="Pangilinan J."/>
            <person name="Riley R."/>
            <person name="LaButti K."/>
            <person name="Andreopoulos B."/>
            <person name="Lipzen A."/>
            <person name="Chen C."/>
            <person name="Yan M."/>
            <person name="Daum C."/>
            <person name="Ng V."/>
            <person name="Clum A."/>
            <person name="Steindorff A."/>
            <person name="Ohm R.A."/>
            <person name="Martin F."/>
            <person name="Silar P."/>
            <person name="Natvig D.O."/>
            <person name="Lalanne C."/>
            <person name="Gautier V."/>
            <person name="Ament-Velasquez S.L."/>
            <person name="Kruys A."/>
            <person name="Hutchinson M.I."/>
            <person name="Powell A.J."/>
            <person name="Barry K."/>
            <person name="Miller A.N."/>
            <person name="Grigoriev I.V."/>
            <person name="Debuchy R."/>
            <person name="Gladieux P."/>
            <person name="Hiltunen Thoren M."/>
            <person name="Johannesson H."/>
        </authorList>
    </citation>
    <scope>NUCLEOTIDE SEQUENCE</scope>
    <source>
        <strain evidence="1">CBS 731.68</strain>
    </source>
</reference>
<dbReference type="InterPro" id="IPR036291">
    <property type="entry name" value="NAD(P)-bd_dom_sf"/>
</dbReference>
<dbReference type="InterPro" id="IPR051593">
    <property type="entry name" value="Ergosterol_Biosynth_ERG27"/>
</dbReference>
<keyword evidence="2" id="KW-1185">Reference proteome</keyword>
<proteinExistence type="predicted"/>
<dbReference type="RefSeq" id="XP_062642530.1">
    <property type="nucleotide sequence ID" value="XM_062795365.1"/>
</dbReference>
<dbReference type="GO" id="GO:0005741">
    <property type="term" value="C:mitochondrial outer membrane"/>
    <property type="evidence" value="ECO:0007669"/>
    <property type="project" value="TreeGrafter"/>
</dbReference>
<dbReference type="GeneID" id="87832134"/>
<evidence type="ECO:0000313" key="2">
    <source>
        <dbReference type="Proteomes" id="UP001302602"/>
    </source>
</evidence>
<comment type="caution">
    <text evidence="1">The sequence shown here is derived from an EMBL/GenBank/DDBJ whole genome shotgun (WGS) entry which is preliminary data.</text>
</comment>
<accession>A0AAN6TQC9</accession>
<dbReference type="GO" id="GO:0005789">
    <property type="term" value="C:endoplasmic reticulum membrane"/>
    <property type="evidence" value="ECO:0007669"/>
    <property type="project" value="TreeGrafter"/>
</dbReference>
<dbReference type="PANTHER" id="PTHR43647">
    <property type="entry name" value="DEHYDROGENASE"/>
    <property type="match status" value="1"/>
</dbReference>
<dbReference type="SUPFAM" id="SSF51735">
    <property type="entry name" value="NAD(P)-binding Rossmann-fold domains"/>
    <property type="match status" value="1"/>
</dbReference>
<dbReference type="Gene3D" id="3.40.50.720">
    <property type="entry name" value="NAD(P)-binding Rossmann-like Domain"/>
    <property type="match status" value="1"/>
</dbReference>
<name>A0AAN6TQC9_9PEZI</name>
<protein>
    <submittedName>
        <fullName evidence="1">Uncharacterized protein</fullName>
    </submittedName>
</protein>
<dbReference type="EMBL" id="MU853260">
    <property type="protein sequence ID" value="KAK4118757.1"/>
    <property type="molecule type" value="Genomic_DNA"/>
</dbReference>
<dbReference type="GO" id="GO:0000253">
    <property type="term" value="F:3-beta-hydroxysteroid 3-dehydrogenase (NADP+) activity"/>
    <property type="evidence" value="ECO:0007669"/>
    <property type="project" value="TreeGrafter"/>
</dbReference>
<sequence>MAGTIIITGANGSLGLGFVQAVPAQYPTHTLVATVRNASAEADTNMISLQIVVSKHPESRILIESLDLGSIASVRSFADVISTNISDGERPLISAIVCNVFTWSLSGEKRTSDGYEATFQVSHLPHMLLVLSFSNPLAKLRAGFPGDLEHLVHPPPDKPDEVHDKGFQRYSTAKIANVVFMHNLNRRLRARVAVRRLMSVVNIMMPLLRHLTALCERRRTPGGIWPPSASGLSFMGKGEACWRWAGMSSGETVL</sequence>
<dbReference type="GO" id="GO:0005811">
    <property type="term" value="C:lipid droplet"/>
    <property type="evidence" value="ECO:0007669"/>
    <property type="project" value="TreeGrafter"/>
</dbReference>
<evidence type="ECO:0000313" key="1">
    <source>
        <dbReference type="EMBL" id="KAK4118757.1"/>
    </source>
</evidence>
<gene>
    <name evidence="1" type="ORF">N657DRAFT_667019</name>
</gene>
<dbReference type="Proteomes" id="UP001302602">
    <property type="component" value="Unassembled WGS sequence"/>
</dbReference>
<dbReference type="PANTHER" id="PTHR43647:SF4">
    <property type="entry name" value="KETOREDUCTASE (KR) DOMAIN-CONTAINING PROTEIN"/>
    <property type="match status" value="1"/>
</dbReference>
<organism evidence="1 2">
    <name type="scientific">Parathielavia appendiculata</name>
    <dbReference type="NCBI Taxonomy" id="2587402"/>
    <lineage>
        <taxon>Eukaryota</taxon>
        <taxon>Fungi</taxon>
        <taxon>Dikarya</taxon>
        <taxon>Ascomycota</taxon>
        <taxon>Pezizomycotina</taxon>
        <taxon>Sordariomycetes</taxon>
        <taxon>Sordariomycetidae</taxon>
        <taxon>Sordariales</taxon>
        <taxon>Chaetomiaceae</taxon>
        <taxon>Parathielavia</taxon>
    </lineage>
</organism>